<keyword evidence="3" id="KW-1185">Reference proteome</keyword>
<sequence length="226" mass="25604" precursor="true">MNCLTIISCLFLAGLTVPAHADTFVKHGETVFVITEGKKIRATGRNTHVHSLLMKSGTAYIHATNDGDTSRVWQFESIGRWKPLTGDNTSVRKAWVSDDGRLQMIAQNDGEQFRIWEWSGFGQNWKTDKQANPQGRQKEKILPASWSVRFFEVRKRGQFSGGWTEVYCQNNSNRSMVVTIGPAYGSVPLRRFSLRLSLRPGEEKLVGHGRASGYRIVECYYTSEVR</sequence>
<dbReference type="Gene3D" id="2.130.10.10">
    <property type="entry name" value="YVTN repeat-like/Quinoprotein amine dehydrogenase"/>
    <property type="match status" value="1"/>
</dbReference>
<dbReference type="InterPro" id="IPR015943">
    <property type="entry name" value="WD40/YVTN_repeat-like_dom_sf"/>
</dbReference>
<evidence type="ECO:0000313" key="2">
    <source>
        <dbReference type="EMBL" id="QDT38149.1"/>
    </source>
</evidence>
<dbReference type="AlphaFoldDB" id="A0A517R2P3"/>
<protein>
    <submittedName>
        <fullName evidence="2">Uncharacterized protein</fullName>
    </submittedName>
</protein>
<gene>
    <name evidence="2" type="ORF">Pan189_25390</name>
</gene>
<feature type="chain" id="PRO_5022117979" evidence="1">
    <location>
        <begin position="22"/>
        <end position="226"/>
    </location>
</feature>
<dbReference type="KEGG" id="svp:Pan189_25390"/>
<evidence type="ECO:0000256" key="1">
    <source>
        <dbReference type="SAM" id="SignalP"/>
    </source>
</evidence>
<organism evidence="2 3">
    <name type="scientific">Stratiformator vulcanicus</name>
    <dbReference type="NCBI Taxonomy" id="2527980"/>
    <lineage>
        <taxon>Bacteria</taxon>
        <taxon>Pseudomonadati</taxon>
        <taxon>Planctomycetota</taxon>
        <taxon>Planctomycetia</taxon>
        <taxon>Planctomycetales</taxon>
        <taxon>Planctomycetaceae</taxon>
        <taxon>Stratiformator</taxon>
    </lineage>
</organism>
<feature type="signal peptide" evidence="1">
    <location>
        <begin position="1"/>
        <end position="21"/>
    </location>
</feature>
<reference evidence="2 3" key="1">
    <citation type="submission" date="2019-02" db="EMBL/GenBank/DDBJ databases">
        <title>Deep-cultivation of Planctomycetes and their phenomic and genomic characterization uncovers novel biology.</title>
        <authorList>
            <person name="Wiegand S."/>
            <person name="Jogler M."/>
            <person name="Boedeker C."/>
            <person name="Pinto D."/>
            <person name="Vollmers J."/>
            <person name="Rivas-Marin E."/>
            <person name="Kohn T."/>
            <person name="Peeters S.H."/>
            <person name="Heuer A."/>
            <person name="Rast P."/>
            <person name="Oberbeckmann S."/>
            <person name="Bunk B."/>
            <person name="Jeske O."/>
            <person name="Meyerdierks A."/>
            <person name="Storesund J.E."/>
            <person name="Kallscheuer N."/>
            <person name="Luecker S."/>
            <person name="Lage O.M."/>
            <person name="Pohl T."/>
            <person name="Merkel B.J."/>
            <person name="Hornburger P."/>
            <person name="Mueller R.-W."/>
            <person name="Bruemmer F."/>
            <person name="Labrenz M."/>
            <person name="Spormann A.M."/>
            <person name="Op den Camp H."/>
            <person name="Overmann J."/>
            <person name="Amann R."/>
            <person name="Jetten M.S.M."/>
            <person name="Mascher T."/>
            <person name="Medema M.H."/>
            <person name="Devos D.P."/>
            <person name="Kaster A.-K."/>
            <person name="Ovreas L."/>
            <person name="Rohde M."/>
            <person name="Galperin M.Y."/>
            <person name="Jogler C."/>
        </authorList>
    </citation>
    <scope>NUCLEOTIDE SEQUENCE [LARGE SCALE GENOMIC DNA]</scope>
    <source>
        <strain evidence="2 3">Pan189</strain>
    </source>
</reference>
<dbReference type="EMBL" id="CP036268">
    <property type="protein sequence ID" value="QDT38149.1"/>
    <property type="molecule type" value="Genomic_DNA"/>
</dbReference>
<dbReference type="Proteomes" id="UP000317318">
    <property type="component" value="Chromosome"/>
</dbReference>
<keyword evidence="1" id="KW-0732">Signal</keyword>
<accession>A0A517R2P3</accession>
<evidence type="ECO:0000313" key="3">
    <source>
        <dbReference type="Proteomes" id="UP000317318"/>
    </source>
</evidence>
<name>A0A517R2P3_9PLAN</name>
<proteinExistence type="predicted"/>